<dbReference type="PROSITE" id="PS50972">
    <property type="entry name" value="PTERIN_BINDING"/>
    <property type="match status" value="1"/>
</dbReference>
<dbReference type="PANTHER" id="PTHR20941">
    <property type="entry name" value="FOLATE SYNTHESIS PROTEINS"/>
    <property type="match status" value="1"/>
</dbReference>
<evidence type="ECO:0000313" key="15">
    <source>
        <dbReference type="Proteomes" id="UP000316855"/>
    </source>
</evidence>
<dbReference type="GO" id="GO:0005829">
    <property type="term" value="C:cytosol"/>
    <property type="evidence" value="ECO:0007669"/>
    <property type="project" value="TreeGrafter"/>
</dbReference>
<accession>A0A517VK03</accession>
<evidence type="ECO:0000256" key="3">
    <source>
        <dbReference type="ARBA" id="ARBA00004763"/>
    </source>
</evidence>
<comment type="pathway">
    <text evidence="3 12">Cofactor biosynthesis; tetrahydrofolate biosynthesis; 7,8-dihydrofolate from 2-amino-4-hydroxy-6-hydroxymethyl-7,8-dihydropteridine diphosphate and 4-aminobenzoate: step 1/2.</text>
</comment>
<comment type="similarity">
    <text evidence="4 12">Belongs to the DHPS family.</text>
</comment>
<dbReference type="AlphaFoldDB" id="A0A517VK03"/>
<dbReference type="EC" id="2.5.1.15" evidence="5 12"/>
<dbReference type="PROSITE" id="PS00792">
    <property type="entry name" value="DHPS_1"/>
    <property type="match status" value="1"/>
</dbReference>
<comment type="cofactor">
    <cofactor evidence="2 12">
        <name>Mg(2+)</name>
        <dbReference type="ChEBI" id="CHEBI:18420"/>
    </cofactor>
</comment>
<organism evidence="14 15">
    <name type="scientific">Gimesia algae</name>
    <dbReference type="NCBI Taxonomy" id="2527971"/>
    <lineage>
        <taxon>Bacteria</taxon>
        <taxon>Pseudomonadati</taxon>
        <taxon>Planctomycetota</taxon>
        <taxon>Planctomycetia</taxon>
        <taxon>Planctomycetales</taxon>
        <taxon>Planctomycetaceae</taxon>
        <taxon>Gimesia</taxon>
    </lineage>
</organism>
<dbReference type="EMBL" id="CP036343">
    <property type="protein sequence ID" value="QDT93349.1"/>
    <property type="molecule type" value="Genomic_DNA"/>
</dbReference>
<comment type="function">
    <text evidence="12">Catalyzes the condensation of para-aminobenzoate (pABA) with 6-hydroxymethyl-7,8-dihydropterin diphosphate (DHPt-PP) to form 7,8-dihydropteroate (H2Pte), the immediate precursor of folate derivatives.</text>
</comment>
<dbReference type="PANTHER" id="PTHR20941:SF1">
    <property type="entry name" value="FOLIC ACID SYNTHESIS PROTEIN FOL1"/>
    <property type="match status" value="1"/>
</dbReference>
<evidence type="ECO:0000259" key="13">
    <source>
        <dbReference type="PROSITE" id="PS50972"/>
    </source>
</evidence>
<evidence type="ECO:0000256" key="9">
    <source>
        <dbReference type="ARBA" id="ARBA00022842"/>
    </source>
</evidence>
<dbReference type="GO" id="GO:0004156">
    <property type="term" value="F:dihydropteroate synthase activity"/>
    <property type="evidence" value="ECO:0007669"/>
    <property type="project" value="UniProtKB-EC"/>
</dbReference>
<dbReference type="InterPro" id="IPR000489">
    <property type="entry name" value="Pterin-binding_dom"/>
</dbReference>
<dbReference type="InterPro" id="IPR006390">
    <property type="entry name" value="DHP_synth_dom"/>
</dbReference>
<gene>
    <name evidence="14" type="primary">folP</name>
    <name evidence="14" type="ORF">Pan161_50280</name>
</gene>
<evidence type="ECO:0000256" key="2">
    <source>
        <dbReference type="ARBA" id="ARBA00001946"/>
    </source>
</evidence>
<reference evidence="14 15" key="1">
    <citation type="submission" date="2019-02" db="EMBL/GenBank/DDBJ databases">
        <title>Deep-cultivation of Planctomycetes and their phenomic and genomic characterization uncovers novel biology.</title>
        <authorList>
            <person name="Wiegand S."/>
            <person name="Jogler M."/>
            <person name="Boedeker C."/>
            <person name="Pinto D."/>
            <person name="Vollmers J."/>
            <person name="Rivas-Marin E."/>
            <person name="Kohn T."/>
            <person name="Peeters S.H."/>
            <person name="Heuer A."/>
            <person name="Rast P."/>
            <person name="Oberbeckmann S."/>
            <person name="Bunk B."/>
            <person name="Jeske O."/>
            <person name="Meyerdierks A."/>
            <person name="Storesund J.E."/>
            <person name="Kallscheuer N."/>
            <person name="Luecker S."/>
            <person name="Lage O.M."/>
            <person name="Pohl T."/>
            <person name="Merkel B.J."/>
            <person name="Hornburger P."/>
            <person name="Mueller R.-W."/>
            <person name="Bruemmer F."/>
            <person name="Labrenz M."/>
            <person name="Spormann A.M."/>
            <person name="Op den Camp H."/>
            <person name="Overmann J."/>
            <person name="Amann R."/>
            <person name="Jetten M.S.M."/>
            <person name="Mascher T."/>
            <person name="Medema M.H."/>
            <person name="Devos D.P."/>
            <person name="Kaster A.-K."/>
            <person name="Ovreas L."/>
            <person name="Rohde M."/>
            <person name="Galperin M.Y."/>
            <person name="Jogler C."/>
        </authorList>
    </citation>
    <scope>NUCLEOTIDE SEQUENCE [LARGE SCALE GENOMIC DNA]</scope>
    <source>
        <strain evidence="14 15">Pan161</strain>
    </source>
</reference>
<dbReference type="NCBIfam" id="TIGR01496">
    <property type="entry name" value="DHPS"/>
    <property type="match status" value="1"/>
</dbReference>
<keyword evidence="9 12" id="KW-0460">Magnesium</keyword>
<dbReference type="InterPro" id="IPR011005">
    <property type="entry name" value="Dihydropteroate_synth-like_sf"/>
</dbReference>
<dbReference type="Proteomes" id="UP000316855">
    <property type="component" value="Chromosome"/>
</dbReference>
<dbReference type="KEGG" id="gax:Pan161_50280"/>
<proteinExistence type="inferred from homology"/>
<dbReference type="PROSITE" id="PS00793">
    <property type="entry name" value="DHPS_2"/>
    <property type="match status" value="1"/>
</dbReference>
<keyword evidence="7 12" id="KW-0808">Transferase</keyword>
<evidence type="ECO:0000256" key="10">
    <source>
        <dbReference type="ARBA" id="ARBA00022909"/>
    </source>
</evidence>
<evidence type="ECO:0000256" key="8">
    <source>
        <dbReference type="ARBA" id="ARBA00022723"/>
    </source>
</evidence>
<evidence type="ECO:0000256" key="7">
    <source>
        <dbReference type="ARBA" id="ARBA00022679"/>
    </source>
</evidence>
<keyword evidence="8 12" id="KW-0479">Metal-binding</keyword>
<dbReference type="GO" id="GO:0046654">
    <property type="term" value="P:tetrahydrofolate biosynthetic process"/>
    <property type="evidence" value="ECO:0007669"/>
    <property type="project" value="UniProtKB-UniPathway"/>
</dbReference>
<comment type="catalytic activity">
    <reaction evidence="1">
        <text>(7,8-dihydropterin-6-yl)methyl diphosphate + 4-aminobenzoate = 7,8-dihydropteroate + diphosphate</text>
        <dbReference type="Rhea" id="RHEA:19949"/>
        <dbReference type="ChEBI" id="CHEBI:17836"/>
        <dbReference type="ChEBI" id="CHEBI:17839"/>
        <dbReference type="ChEBI" id="CHEBI:33019"/>
        <dbReference type="ChEBI" id="CHEBI:72950"/>
        <dbReference type="EC" id="2.5.1.15"/>
    </reaction>
</comment>
<feature type="domain" description="Pterin-binding" evidence="13">
    <location>
        <begin position="32"/>
        <end position="285"/>
    </location>
</feature>
<evidence type="ECO:0000256" key="1">
    <source>
        <dbReference type="ARBA" id="ARBA00000012"/>
    </source>
</evidence>
<dbReference type="GO" id="GO:0046656">
    <property type="term" value="P:folic acid biosynthetic process"/>
    <property type="evidence" value="ECO:0007669"/>
    <property type="project" value="UniProtKB-KW"/>
</dbReference>
<dbReference type="GO" id="GO:0046872">
    <property type="term" value="F:metal ion binding"/>
    <property type="evidence" value="ECO:0007669"/>
    <property type="project" value="UniProtKB-KW"/>
</dbReference>
<evidence type="ECO:0000256" key="11">
    <source>
        <dbReference type="ARBA" id="ARBA00030193"/>
    </source>
</evidence>
<sequence>MNILSPDSPPRQSESQRIWKCVSETLLLGQLPLLMGILNVTPDSFSDGGEATELKSAISKGLQLVEDGADILDIGGESTRPGAPPVPLEEELRRVIPVIEALSARTTTPISIDTTKAEVARQALQAGAIIINDITGLTFDPAMVPLAAESKAGVVCMHIQGTPQTMQENPEYEDVVADLKSWFQLRIQALFDAGVEPERIVLDPGVGFGKTADHNLQILSQISSFQALGFPVLIGHSRKRFLSKLLGRSLEERLAGTIGVSVALAGQGVEILRLHDIAANRDAIAAWQAVTSRCTT</sequence>
<dbReference type="Pfam" id="PF00809">
    <property type="entry name" value="Pterin_bind"/>
    <property type="match status" value="1"/>
</dbReference>
<name>A0A517VK03_9PLAN</name>
<dbReference type="CDD" id="cd00739">
    <property type="entry name" value="DHPS"/>
    <property type="match status" value="1"/>
</dbReference>
<evidence type="ECO:0000256" key="12">
    <source>
        <dbReference type="RuleBase" id="RU361205"/>
    </source>
</evidence>
<evidence type="ECO:0000256" key="6">
    <source>
        <dbReference type="ARBA" id="ARBA00016919"/>
    </source>
</evidence>
<protein>
    <recommendedName>
        <fullName evidence="6 12">Dihydropteroate synthase</fullName>
        <shortName evidence="12">DHPS</shortName>
        <ecNumber evidence="5 12">2.5.1.15</ecNumber>
    </recommendedName>
    <alternativeName>
        <fullName evidence="11 12">Dihydropteroate pyrophosphorylase</fullName>
    </alternativeName>
</protein>
<keyword evidence="10 12" id="KW-0289">Folate biosynthesis</keyword>
<dbReference type="Gene3D" id="3.20.20.20">
    <property type="entry name" value="Dihydropteroate synthase-like"/>
    <property type="match status" value="1"/>
</dbReference>
<dbReference type="UniPathway" id="UPA00077">
    <property type="reaction ID" value="UER00156"/>
</dbReference>
<dbReference type="SUPFAM" id="SSF51717">
    <property type="entry name" value="Dihydropteroate synthetase-like"/>
    <property type="match status" value="1"/>
</dbReference>
<keyword evidence="15" id="KW-1185">Reference proteome</keyword>
<evidence type="ECO:0000313" key="14">
    <source>
        <dbReference type="EMBL" id="QDT93349.1"/>
    </source>
</evidence>
<dbReference type="InterPro" id="IPR045031">
    <property type="entry name" value="DHP_synth-like"/>
</dbReference>
<evidence type="ECO:0000256" key="4">
    <source>
        <dbReference type="ARBA" id="ARBA00009503"/>
    </source>
</evidence>
<evidence type="ECO:0000256" key="5">
    <source>
        <dbReference type="ARBA" id="ARBA00012458"/>
    </source>
</evidence>
<dbReference type="FunFam" id="3.20.20.20:FF:000006">
    <property type="entry name" value="Dihydropteroate synthase"/>
    <property type="match status" value="1"/>
</dbReference>